<organism evidence="5 6">
    <name type="scientific">Achromobacter denitrificans</name>
    <name type="common">Alcaligenes denitrificans</name>
    <dbReference type="NCBI Taxonomy" id="32002"/>
    <lineage>
        <taxon>Bacteria</taxon>
        <taxon>Pseudomonadati</taxon>
        <taxon>Pseudomonadota</taxon>
        <taxon>Betaproteobacteria</taxon>
        <taxon>Burkholderiales</taxon>
        <taxon>Alcaligenaceae</taxon>
        <taxon>Achromobacter</taxon>
    </lineage>
</organism>
<dbReference type="Pfam" id="PF00682">
    <property type="entry name" value="HMGL-like"/>
    <property type="match status" value="1"/>
</dbReference>
<gene>
    <name evidence="5" type="ORF">AAIK43_12075</name>
</gene>
<protein>
    <submittedName>
        <fullName evidence="5">Hydroxymethylglutaryl-CoA lyase</fullName>
    </submittedName>
</protein>
<dbReference type="Proteomes" id="UP001446337">
    <property type="component" value="Chromosome"/>
</dbReference>
<dbReference type="PANTHER" id="PTHR42738">
    <property type="entry name" value="HYDROXYMETHYLGLUTARYL-COA LYASE"/>
    <property type="match status" value="1"/>
</dbReference>
<evidence type="ECO:0000313" key="6">
    <source>
        <dbReference type="Proteomes" id="UP001446337"/>
    </source>
</evidence>
<comment type="similarity">
    <text evidence="1">Belongs to the HMG-CoA lyase family.</text>
</comment>
<dbReference type="EMBL" id="CP154792">
    <property type="protein sequence ID" value="XAN18750.1"/>
    <property type="molecule type" value="Genomic_DNA"/>
</dbReference>
<sequence>MKTRILFNELVTRDGFQNEPMFVPTDTKVALIDGLSRCGYAKIEVTSFTSPKAIPMLYDAQEVMARIERVPGVEYTALVPNVRGAERALECHCDEINVVMSVSETHNQANLRMPRDKSFAALTDVIRLAGEHPSRTPVNVSLSTAFGCPMEGDIPEGEVLYWAERFAALGVRGLTVCDTTGMANPTQVARMAEILQRRLPRLQLTMHFHDTRGMGLANVLVAVQQGIVRFDGSLGGLGGCPYAPGASGNICSEDTIHMLMCMGHETGIDLDALLVLARGLPVVVSHVVPGHLIKAGRVDTRAGKGDSGPGPVRFCAGQAGVFNESAVAEVAAGFHGSPGPSSHLKEFS</sequence>
<feature type="domain" description="Pyruvate carboxyltransferase" evidence="4">
    <location>
        <begin position="5"/>
        <end position="274"/>
    </location>
</feature>
<name>A0ABZ3G9I1_ACHDE</name>
<dbReference type="PANTHER" id="PTHR42738:SF7">
    <property type="entry name" value="HYDROXYMETHYLGLUTARYL-COA LYASE"/>
    <property type="match status" value="1"/>
</dbReference>
<evidence type="ECO:0000313" key="5">
    <source>
        <dbReference type="EMBL" id="XAN18750.1"/>
    </source>
</evidence>
<reference evidence="5 6" key="1">
    <citation type="submission" date="2024-05" db="EMBL/GenBank/DDBJ databases">
        <title>Achromobacter denitrificans. BP1, complete genome.</title>
        <authorList>
            <person name="Zhang B."/>
        </authorList>
    </citation>
    <scope>NUCLEOTIDE SEQUENCE [LARGE SCALE GENOMIC DNA]</scope>
    <source>
        <strain evidence="5 6">BP1</strain>
    </source>
</reference>
<keyword evidence="6" id="KW-1185">Reference proteome</keyword>
<accession>A0ABZ3G9I1</accession>
<evidence type="ECO:0000256" key="3">
    <source>
        <dbReference type="ARBA" id="ARBA00023239"/>
    </source>
</evidence>
<dbReference type="Gene3D" id="3.20.20.70">
    <property type="entry name" value="Aldolase class I"/>
    <property type="match status" value="1"/>
</dbReference>
<evidence type="ECO:0000259" key="4">
    <source>
        <dbReference type="PROSITE" id="PS50991"/>
    </source>
</evidence>
<dbReference type="InterPro" id="IPR043594">
    <property type="entry name" value="HMGL"/>
</dbReference>
<dbReference type="PROSITE" id="PS50991">
    <property type="entry name" value="PYR_CT"/>
    <property type="match status" value="1"/>
</dbReference>
<evidence type="ECO:0000256" key="1">
    <source>
        <dbReference type="ARBA" id="ARBA00009405"/>
    </source>
</evidence>
<dbReference type="GO" id="GO:0016829">
    <property type="term" value="F:lyase activity"/>
    <property type="evidence" value="ECO:0007669"/>
    <property type="project" value="UniProtKB-KW"/>
</dbReference>
<keyword evidence="3 5" id="KW-0456">Lyase</keyword>
<dbReference type="SUPFAM" id="SSF51569">
    <property type="entry name" value="Aldolase"/>
    <property type="match status" value="1"/>
</dbReference>
<dbReference type="CDD" id="cd07938">
    <property type="entry name" value="DRE_TIM_HMGL"/>
    <property type="match status" value="1"/>
</dbReference>
<dbReference type="InterPro" id="IPR000891">
    <property type="entry name" value="PYR_CT"/>
</dbReference>
<evidence type="ECO:0000256" key="2">
    <source>
        <dbReference type="ARBA" id="ARBA00022723"/>
    </source>
</evidence>
<proteinExistence type="inferred from homology"/>
<keyword evidence="2" id="KW-0479">Metal-binding</keyword>
<dbReference type="InterPro" id="IPR013785">
    <property type="entry name" value="Aldolase_TIM"/>
</dbReference>
<dbReference type="RefSeq" id="WP_123787460.1">
    <property type="nucleotide sequence ID" value="NZ_CP154792.1"/>
</dbReference>
<dbReference type="NCBIfam" id="NF004283">
    <property type="entry name" value="PRK05692.1"/>
    <property type="match status" value="1"/>
</dbReference>